<comment type="caution">
    <text evidence="1">The sequence shown here is derived from an EMBL/GenBank/DDBJ whole genome shotgun (WGS) entry which is preliminary data.</text>
</comment>
<dbReference type="Proteomes" id="UP000598820">
    <property type="component" value="Unassembled WGS sequence"/>
</dbReference>
<name>A0A927AS97_9BACT</name>
<evidence type="ECO:0000313" key="2">
    <source>
        <dbReference type="Proteomes" id="UP000598820"/>
    </source>
</evidence>
<gene>
    <name evidence="1" type="ORF">IC229_22980</name>
</gene>
<dbReference type="RefSeq" id="WP_190889372.1">
    <property type="nucleotide sequence ID" value="NZ_JACWZY010000022.1"/>
</dbReference>
<accession>A0A927AS97</accession>
<reference evidence="1" key="1">
    <citation type="submission" date="2020-09" db="EMBL/GenBank/DDBJ databases">
        <authorList>
            <person name="Kim M.K."/>
        </authorList>
    </citation>
    <scope>NUCLEOTIDE SEQUENCE</scope>
    <source>
        <strain evidence="1">BT702</strain>
    </source>
</reference>
<organism evidence="1 2">
    <name type="scientific">Spirosoma profusum</name>
    <dbReference type="NCBI Taxonomy" id="2771354"/>
    <lineage>
        <taxon>Bacteria</taxon>
        <taxon>Pseudomonadati</taxon>
        <taxon>Bacteroidota</taxon>
        <taxon>Cytophagia</taxon>
        <taxon>Cytophagales</taxon>
        <taxon>Cytophagaceae</taxon>
        <taxon>Spirosoma</taxon>
    </lineage>
</organism>
<dbReference type="InterPro" id="IPR011989">
    <property type="entry name" value="ARM-like"/>
</dbReference>
<dbReference type="EMBL" id="JACWZY010000022">
    <property type="protein sequence ID" value="MBD2703528.1"/>
    <property type="molecule type" value="Genomic_DNA"/>
</dbReference>
<keyword evidence="2" id="KW-1185">Reference proteome</keyword>
<evidence type="ECO:0000313" key="1">
    <source>
        <dbReference type="EMBL" id="MBD2703528.1"/>
    </source>
</evidence>
<dbReference type="InterPro" id="IPR016024">
    <property type="entry name" value="ARM-type_fold"/>
</dbReference>
<dbReference type="SUPFAM" id="SSF48371">
    <property type="entry name" value="ARM repeat"/>
    <property type="match status" value="1"/>
</dbReference>
<proteinExistence type="predicted"/>
<dbReference type="Gene3D" id="1.25.10.10">
    <property type="entry name" value="Leucine-rich Repeat Variant"/>
    <property type="match status" value="1"/>
</dbReference>
<evidence type="ECO:0008006" key="3">
    <source>
        <dbReference type="Google" id="ProtNLM"/>
    </source>
</evidence>
<sequence>MIATERSAATSSVKPDSLRQVCLLELRNLLHTQTGWIKVHAAEYLLWANEPASVREVYLEELRRFENESPYRIGIWRVLAQAATDTAEKNKWIVRITTAFINPDGPDRVHAAESLAKLGVSPMSLDRKVTQEALVSPNGALALYTLWGTTLSDDATSVTSKRSKFLEMALNQHEDVAIRRLSAFILRRLGDLNVADWTKLANATLIEPVSSGIRVNLLHAAIVTSPASEKQTIPYYQLRTELLAVHSTSLTSDLLELIAALSQKGESTDVVVLLPYLKHENADVRAGAAYAVLKIIQRK</sequence>
<protein>
    <recommendedName>
        <fullName evidence="3">HEAT repeat domain-containing protein</fullName>
    </recommendedName>
</protein>
<dbReference type="AlphaFoldDB" id="A0A927AS97"/>